<dbReference type="EMBL" id="CP003746">
    <property type="protein sequence ID" value="AFU99307.1"/>
    <property type="molecule type" value="Genomic_DNA"/>
</dbReference>
<dbReference type="InterPro" id="IPR011066">
    <property type="entry name" value="MscS_channel_C_sf"/>
</dbReference>
<organism evidence="10 11">
    <name type="scientific">Simiduia agarivorans (strain DSM 21679 / JCM 13881 / BCRC 17597 / SA1)</name>
    <dbReference type="NCBI Taxonomy" id="1117647"/>
    <lineage>
        <taxon>Bacteria</taxon>
        <taxon>Pseudomonadati</taxon>
        <taxon>Pseudomonadota</taxon>
        <taxon>Gammaproteobacteria</taxon>
        <taxon>Cellvibrionales</taxon>
        <taxon>Cellvibrionaceae</taxon>
        <taxon>Simiduia</taxon>
    </lineage>
</organism>
<dbReference type="RefSeq" id="WP_015047471.1">
    <property type="nucleotide sequence ID" value="NC_018868.3"/>
</dbReference>
<evidence type="ECO:0000256" key="5">
    <source>
        <dbReference type="ARBA" id="ARBA00022989"/>
    </source>
</evidence>
<gene>
    <name evidence="10" type="ordered locus">M5M_10640</name>
</gene>
<dbReference type="InterPro" id="IPR045042">
    <property type="entry name" value="YnaI-like"/>
</dbReference>
<feature type="transmembrane region" description="Helical" evidence="7">
    <location>
        <begin position="340"/>
        <end position="360"/>
    </location>
</feature>
<protein>
    <submittedName>
        <fullName evidence="10">Mechanosensitive ion channel family protein</fullName>
    </submittedName>
</protein>
<feature type="domain" description="Mechanosensitive ion channel transmembrane helices 2/3" evidence="9">
    <location>
        <begin position="324"/>
        <end position="361"/>
    </location>
</feature>
<keyword evidence="6 7" id="KW-0472">Membrane</keyword>
<feature type="domain" description="Mechanosensitive ion channel MscS" evidence="8">
    <location>
        <begin position="363"/>
        <end position="428"/>
    </location>
</feature>
<dbReference type="Gene3D" id="1.10.287.1260">
    <property type="match status" value="1"/>
</dbReference>
<evidence type="ECO:0000256" key="1">
    <source>
        <dbReference type="ARBA" id="ARBA00004651"/>
    </source>
</evidence>
<dbReference type="Gene3D" id="2.30.30.60">
    <property type="match status" value="1"/>
</dbReference>
<dbReference type="InterPro" id="IPR023408">
    <property type="entry name" value="MscS_beta-dom_sf"/>
</dbReference>
<keyword evidence="3" id="KW-1003">Cell membrane</keyword>
<dbReference type="AlphaFoldDB" id="K4KZF9"/>
<evidence type="ECO:0000259" key="9">
    <source>
        <dbReference type="Pfam" id="PF21088"/>
    </source>
</evidence>
<dbReference type="Pfam" id="PF21088">
    <property type="entry name" value="MS_channel_1st"/>
    <property type="match status" value="1"/>
</dbReference>
<dbReference type="Pfam" id="PF00924">
    <property type="entry name" value="MS_channel_2nd"/>
    <property type="match status" value="1"/>
</dbReference>
<sequence length="533" mass="58719">MMTVLRIVLVLIVAGFAGGHVWAQDLEPRIADMVSEPAKEAMPDTQVPEDEFERGTPRTAMEAYLRAARRGEFERAAEYLDFRNVGEDVLAIGKPALAEDFFQILDRTLWVDLDNLSLRPEGKLQDGLPSYREALGKIETRHGQMTLLLQRVPRGDGVSIWKVSNATVARIPELSEEFAYGPLGQWMSDHVPRISLLNVPLWIWLLLLSLLGTTWLLIWLLINALLRVGGSHPSPVRQSFNDLLRGPLCLMAALVVSGQFVAVESLGVSVAAVLRAQTLWLVCWAWTLNGVISLLAEIYLQRHKDSPTGLVHALLRPGATVAKSIVVVIIALLWLENLGFSPTAALAGLGIGGLAFALAAQKSIENMIGALTLYVSSPVKVGQLCRFGTQVGVIEEIGLRATRVRTLDRSVVHIPNAVFADMQLENISQRERIAYRPAIHLDGRSLPQSLVLDELLTQMRQVLNEHERVADDVVRVRFKAFEHHALLIDVLAYVDTTDYNDYLEVAESLNLALLGCVQKAGVRLASPMGVGAE</sequence>
<dbReference type="SUPFAM" id="SSF50182">
    <property type="entry name" value="Sm-like ribonucleoproteins"/>
    <property type="match status" value="1"/>
</dbReference>
<evidence type="ECO:0000259" key="8">
    <source>
        <dbReference type="Pfam" id="PF00924"/>
    </source>
</evidence>
<evidence type="ECO:0000256" key="2">
    <source>
        <dbReference type="ARBA" id="ARBA00008017"/>
    </source>
</evidence>
<dbReference type="InterPro" id="IPR011014">
    <property type="entry name" value="MscS_channel_TM-2"/>
</dbReference>
<dbReference type="GO" id="GO:0008381">
    <property type="term" value="F:mechanosensitive monoatomic ion channel activity"/>
    <property type="evidence" value="ECO:0007669"/>
    <property type="project" value="UniProtKB-ARBA"/>
</dbReference>
<dbReference type="eggNOG" id="COG0668">
    <property type="taxonomic scope" value="Bacteria"/>
</dbReference>
<evidence type="ECO:0000256" key="6">
    <source>
        <dbReference type="ARBA" id="ARBA00023136"/>
    </source>
</evidence>
<comment type="subcellular location">
    <subcellularLocation>
        <location evidence="1">Cell membrane</location>
        <topology evidence="1">Multi-pass membrane protein</topology>
    </subcellularLocation>
</comment>
<evidence type="ECO:0000256" key="7">
    <source>
        <dbReference type="SAM" id="Phobius"/>
    </source>
</evidence>
<evidence type="ECO:0000313" key="11">
    <source>
        <dbReference type="Proteomes" id="UP000000466"/>
    </source>
</evidence>
<name>K4KZF9_SIMAS</name>
<keyword evidence="11" id="KW-1185">Reference proteome</keyword>
<dbReference type="InterPro" id="IPR049142">
    <property type="entry name" value="MS_channel_1st"/>
</dbReference>
<dbReference type="OrthoDB" id="9775207at2"/>
<feature type="transmembrane region" description="Helical" evidence="7">
    <location>
        <begin position="279"/>
        <end position="301"/>
    </location>
</feature>
<dbReference type="Proteomes" id="UP000000466">
    <property type="component" value="Chromosome"/>
</dbReference>
<evidence type="ECO:0000256" key="3">
    <source>
        <dbReference type="ARBA" id="ARBA00022475"/>
    </source>
</evidence>
<feature type="transmembrane region" description="Helical" evidence="7">
    <location>
        <begin position="247"/>
        <end position="273"/>
    </location>
</feature>
<dbReference type="SUPFAM" id="SSF82861">
    <property type="entry name" value="Mechanosensitive channel protein MscS (YggB), transmembrane region"/>
    <property type="match status" value="1"/>
</dbReference>
<comment type="similarity">
    <text evidence="2">Belongs to the MscS (TC 1.A.23) family.</text>
</comment>
<keyword evidence="5 7" id="KW-1133">Transmembrane helix</keyword>
<dbReference type="InterPro" id="IPR010920">
    <property type="entry name" value="LSM_dom_sf"/>
</dbReference>
<evidence type="ECO:0000313" key="10">
    <source>
        <dbReference type="EMBL" id="AFU99307.1"/>
    </source>
</evidence>
<feature type="transmembrane region" description="Helical" evidence="7">
    <location>
        <begin position="313"/>
        <end position="334"/>
    </location>
</feature>
<dbReference type="SUPFAM" id="SSF82689">
    <property type="entry name" value="Mechanosensitive channel protein MscS (YggB), C-terminal domain"/>
    <property type="match status" value="1"/>
</dbReference>
<accession>K4KZF9</accession>
<keyword evidence="4 7" id="KW-0812">Transmembrane</keyword>
<feature type="transmembrane region" description="Helical" evidence="7">
    <location>
        <begin position="201"/>
        <end position="226"/>
    </location>
</feature>
<dbReference type="HOGENOM" id="CLU_015233_0_0_6"/>
<proteinExistence type="inferred from homology"/>
<dbReference type="GO" id="GO:0005886">
    <property type="term" value="C:plasma membrane"/>
    <property type="evidence" value="ECO:0007669"/>
    <property type="project" value="UniProtKB-SubCell"/>
</dbReference>
<reference evidence="10 11" key="1">
    <citation type="journal article" date="2013" name="Genome Announc.">
        <title>Complete genome sequence of Simiduia agarivorans SA1(T), a marine bacterium able to degrade a variety of polysaccharides.</title>
        <authorList>
            <person name="Lin S.Y."/>
            <person name="Shieh W.Y."/>
            <person name="Chen J.S."/>
            <person name="Tang S.L."/>
        </authorList>
    </citation>
    <scope>NUCLEOTIDE SEQUENCE [LARGE SCALE GENOMIC DNA]</scope>
    <source>
        <strain evidence="11">DSM 21679 / JCM 13881 / BCRC 17597 / SA1</strain>
    </source>
</reference>
<dbReference type="PANTHER" id="PTHR43634">
    <property type="entry name" value="OW CONDUCTANCE MECHANOSENSITIVE CHANNEL"/>
    <property type="match status" value="1"/>
</dbReference>
<dbReference type="KEGG" id="saga:M5M_10640"/>
<dbReference type="Gene3D" id="3.30.70.100">
    <property type="match status" value="1"/>
</dbReference>
<dbReference type="InterPro" id="IPR006685">
    <property type="entry name" value="MscS_channel_2nd"/>
</dbReference>
<dbReference type="PANTHER" id="PTHR43634:SF2">
    <property type="entry name" value="LOW CONDUCTANCE MECHANOSENSITIVE CHANNEL YNAI"/>
    <property type="match status" value="1"/>
</dbReference>
<evidence type="ECO:0000256" key="4">
    <source>
        <dbReference type="ARBA" id="ARBA00022692"/>
    </source>
</evidence>
<dbReference type="STRING" id="1117647.M5M_10640"/>